<name>A0A561Q7T4_9HYPH</name>
<organism evidence="2 3">
    <name type="scientific">Neorhizobium alkalisoli</name>
    <dbReference type="NCBI Taxonomy" id="528178"/>
    <lineage>
        <taxon>Bacteria</taxon>
        <taxon>Pseudomonadati</taxon>
        <taxon>Pseudomonadota</taxon>
        <taxon>Alphaproteobacteria</taxon>
        <taxon>Hyphomicrobiales</taxon>
        <taxon>Rhizobiaceae</taxon>
        <taxon>Rhizobium/Agrobacterium group</taxon>
        <taxon>Neorhizobium</taxon>
    </lineage>
</organism>
<evidence type="ECO:0008006" key="4">
    <source>
        <dbReference type="Google" id="ProtNLM"/>
    </source>
</evidence>
<evidence type="ECO:0000313" key="2">
    <source>
        <dbReference type="EMBL" id="TWF46422.1"/>
    </source>
</evidence>
<dbReference type="EMBL" id="VIWP01000015">
    <property type="protein sequence ID" value="TWF46422.1"/>
    <property type="molecule type" value="Genomic_DNA"/>
</dbReference>
<evidence type="ECO:0000256" key="1">
    <source>
        <dbReference type="SAM" id="Phobius"/>
    </source>
</evidence>
<dbReference type="AlphaFoldDB" id="A0A561Q7T4"/>
<protein>
    <recommendedName>
        <fullName evidence="4">MAPEG family protein</fullName>
    </recommendedName>
</protein>
<gene>
    <name evidence="2" type="ORF">FHW37_115119</name>
</gene>
<keyword evidence="1" id="KW-0472">Membrane</keyword>
<feature type="transmembrane region" description="Helical" evidence="1">
    <location>
        <begin position="12"/>
        <end position="29"/>
    </location>
</feature>
<proteinExistence type="predicted"/>
<feature type="transmembrane region" description="Helical" evidence="1">
    <location>
        <begin position="71"/>
        <end position="89"/>
    </location>
</feature>
<dbReference type="Proteomes" id="UP000320653">
    <property type="component" value="Unassembled WGS sequence"/>
</dbReference>
<reference evidence="2 3" key="1">
    <citation type="submission" date="2019-06" db="EMBL/GenBank/DDBJ databases">
        <title>Sorghum-associated microbial communities from plants grown in Nebraska, USA.</title>
        <authorList>
            <person name="Schachtman D."/>
        </authorList>
    </citation>
    <scope>NUCLEOTIDE SEQUENCE [LARGE SCALE GENOMIC DNA]</scope>
    <source>
        <strain evidence="2 3">1225</strain>
    </source>
</reference>
<sequence length="90" mass="10331">MFGFHIDPTFYMLLLVAWLVASAFNWYMIERVINKVGAKRPYFERVGIGFPFVQTGHPACPQELKDVYKVCMRWIYIPFGLLVALAIASG</sequence>
<comment type="caution">
    <text evidence="2">The sequence shown here is derived from an EMBL/GenBank/DDBJ whole genome shotgun (WGS) entry which is preliminary data.</text>
</comment>
<keyword evidence="1" id="KW-1133">Transmembrane helix</keyword>
<keyword evidence="3" id="KW-1185">Reference proteome</keyword>
<evidence type="ECO:0000313" key="3">
    <source>
        <dbReference type="Proteomes" id="UP000320653"/>
    </source>
</evidence>
<keyword evidence="1" id="KW-0812">Transmembrane</keyword>
<accession>A0A561Q7T4</accession>